<accession>A0A517X255</accession>
<dbReference type="Pfam" id="PF13435">
    <property type="entry name" value="Cytochrome_C554"/>
    <property type="match status" value="1"/>
</dbReference>
<gene>
    <name evidence="4" type="ORF">V202x_50140</name>
</gene>
<dbReference type="SUPFAM" id="SSF48695">
    <property type="entry name" value="Multiheme cytochromes"/>
    <property type="match status" value="1"/>
</dbReference>
<proteinExistence type="predicted"/>
<dbReference type="Proteomes" id="UP000318384">
    <property type="component" value="Chromosome"/>
</dbReference>
<reference evidence="4 5" key="1">
    <citation type="submission" date="2019-03" db="EMBL/GenBank/DDBJ databases">
        <title>Deep-cultivation of Planctomycetes and their phenomic and genomic characterization uncovers novel biology.</title>
        <authorList>
            <person name="Wiegand S."/>
            <person name="Jogler M."/>
            <person name="Boedeker C."/>
            <person name="Pinto D."/>
            <person name="Vollmers J."/>
            <person name="Rivas-Marin E."/>
            <person name="Kohn T."/>
            <person name="Peeters S.H."/>
            <person name="Heuer A."/>
            <person name="Rast P."/>
            <person name="Oberbeckmann S."/>
            <person name="Bunk B."/>
            <person name="Jeske O."/>
            <person name="Meyerdierks A."/>
            <person name="Storesund J.E."/>
            <person name="Kallscheuer N."/>
            <person name="Luecker S."/>
            <person name="Lage O.M."/>
            <person name="Pohl T."/>
            <person name="Merkel B.J."/>
            <person name="Hornburger P."/>
            <person name="Mueller R.-W."/>
            <person name="Bruemmer F."/>
            <person name="Labrenz M."/>
            <person name="Spormann A.M."/>
            <person name="Op den Camp H."/>
            <person name="Overmann J."/>
            <person name="Amann R."/>
            <person name="Jetten M.S.M."/>
            <person name="Mascher T."/>
            <person name="Medema M.H."/>
            <person name="Devos D.P."/>
            <person name="Kaster A.-K."/>
            <person name="Ovreas L."/>
            <person name="Rohde M."/>
            <person name="Galperin M.Y."/>
            <person name="Jogler C."/>
        </authorList>
    </citation>
    <scope>NUCLEOTIDE SEQUENCE [LARGE SCALE GENOMIC DNA]</scope>
    <source>
        <strain evidence="4 5">V202</strain>
    </source>
</reference>
<evidence type="ECO:0000313" key="5">
    <source>
        <dbReference type="Proteomes" id="UP000318384"/>
    </source>
</evidence>
<dbReference type="PANTHER" id="PTHR35038">
    <property type="entry name" value="DISSIMILATORY SULFITE REDUCTASE SIRA"/>
    <property type="match status" value="1"/>
</dbReference>
<feature type="repeat" description="TPR" evidence="2">
    <location>
        <begin position="486"/>
        <end position="519"/>
    </location>
</feature>
<evidence type="ECO:0000259" key="3">
    <source>
        <dbReference type="Pfam" id="PF13435"/>
    </source>
</evidence>
<dbReference type="InterPro" id="IPR036280">
    <property type="entry name" value="Multihaem_cyt_sf"/>
</dbReference>
<dbReference type="EMBL" id="CP037422">
    <property type="protein sequence ID" value="QDU11590.1"/>
    <property type="molecule type" value="Genomic_DNA"/>
</dbReference>
<dbReference type="RefSeq" id="WP_145179361.1">
    <property type="nucleotide sequence ID" value="NZ_CP037422.1"/>
</dbReference>
<dbReference type="InterPro" id="IPR051829">
    <property type="entry name" value="Multiheme_Cytochr_ET"/>
</dbReference>
<keyword evidence="5" id="KW-1185">Reference proteome</keyword>
<dbReference type="AlphaFoldDB" id="A0A517X255"/>
<dbReference type="PROSITE" id="PS50005">
    <property type="entry name" value="TPR"/>
    <property type="match status" value="1"/>
</dbReference>
<dbReference type="InterPro" id="IPR023155">
    <property type="entry name" value="Cyt_c-552/4"/>
</dbReference>
<keyword evidence="1" id="KW-0732">Signal</keyword>
<dbReference type="Gene3D" id="1.25.40.10">
    <property type="entry name" value="Tetratricopeptide repeat domain"/>
    <property type="match status" value="1"/>
</dbReference>
<feature type="domain" description="Cytochrome c-552/4" evidence="3">
    <location>
        <begin position="199"/>
        <end position="237"/>
    </location>
</feature>
<dbReference type="InterPro" id="IPR011990">
    <property type="entry name" value="TPR-like_helical_dom_sf"/>
</dbReference>
<protein>
    <submittedName>
        <fullName evidence="4">Tetratricopeptide repeat protein</fullName>
    </submittedName>
</protein>
<dbReference type="InterPro" id="IPR019734">
    <property type="entry name" value="TPR_rpt"/>
</dbReference>
<dbReference type="Gene3D" id="1.10.1130.10">
    <property type="entry name" value="Flavocytochrome C3, Chain A"/>
    <property type="match status" value="1"/>
</dbReference>
<evidence type="ECO:0000256" key="2">
    <source>
        <dbReference type="PROSITE-ProRule" id="PRU00339"/>
    </source>
</evidence>
<dbReference type="Pfam" id="PF13181">
    <property type="entry name" value="TPR_8"/>
    <property type="match status" value="1"/>
</dbReference>
<dbReference type="OrthoDB" id="234670at2"/>
<organism evidence="4 5">
    <name type="scientific">Gimesia aquarii</name>
    <dbReference type="NCBI Taxonomy" id="2527964"/>
    <lineage>
        <taxon>Bacteria</taxon>
        <taxon>Pseudomonadati</taxon>
        <taxon>Planctomycetota</taxon>
        <taxon>Planctomycetia</taxon>
        <taxon>Planctomycetales</taxon>
        <taxon>Planctomycetaceae</taxon>
        <taxon>Gimesia</taxon>
    </lineage>
</organism>
<dbReference type="PANTHER" id="PTHR35038:SF8">
    <property type="entry name" value="C-TYPE POLYHEME CYTOCHROME OMCC"/>
    <property type="match status" value="1"/>
</dbReference>
<evidence type="ECO:0000313" key="4">
    <source>
        <dbReference type="EMBL" id="QDU11590.1"/>
    </source>
</evidence>
<name>A0A517X255_9PLAN</name>
<dbReference type="CDD" id="cd08168">
    <property type="entry name" value="Cytochrom_C3"/>
    <property type="match status" value="1"/>
</dbReference>
<dbReference type="SUPFAM" id="SSF48452">
    <property type="entry name" value="TPR-like"/>
    <property type="match status" value="1"/>
</dbReference>
<evidence type="ECO:0000256" key="1">
    <source>
        <dbReference type="ARBA" id="ARBA00022729"/>
    </source>
</evidence>
<keyword evidence="2" id="KW-0802">TPR repeat</keyword>
<sequence length="621" mass="70775">MIFSKWSIVIALVCIIVAVIYGQYFLADHNELSNQAVNRSADEREQKSDSVHPVLPASPSEGYLGSQACIECHADVCDTYHSHPMSYSAQTVPGALTIENYELNPGFSSPKTHEYVIDKEDGDIFHHEKRLTAENEVIYDKKERIDFAIGSGKRGRSYVINREGLLFMSPISWYSGDQTWDLSPGYQPAHHKQFERRLIDGCIQCHVGLVSKTDGIKDKFDPVPFREISIGCERCHGPGEKHIQWHSAKSEKSGRDPIVNPMDLTPEAREAVCYQCHLTGEGRVLRYGRHEFDFRPGDLIEDIWIVFQQGDRISEKGETQAVSQVEQMHESQCYRMSQNRLGCISCHDPHLVPAEVDRVAFYEQRCLECHGVEATECSRATDAQNQAKESCISCHMPQRQAKSVPHTSLTDHRIIRNKNEGQAPKASQSELFTVFREPKDWNAAYDLKRARGFFYIYLAETKNKLQYAQQALELLLPLLDDNDSDEELMTQIGMAYFLVGDKAKSKTFFELALKLNPRSESALLKLTTICHDTGDYSAGIQYAKRFIEINPWRGQVYGRLVHMSGLTNQFEEGVKFAHRGLEINPASWQLHGWLAQVYQQMGKTELSHQHQKKLQQFRANP</sequence>